<dbReference type="GO" id="GO:0005930">
    <property type="term" value="C:axoneme"/>
    <property type="evidence" value="ECO:0007669"/>
    <property type="project" value="UniProtKB-SubCell"/>
</dbReference>
<name>A0AAE0LA02_9CHLO</name>
<dbReference type="SUPFAM" id="SSF52047">
    <property type="entry name" value="RNI-like"/>
    <property type="match status" value="1"/>
</dbReference>
<comment type="subcellular location">
    <subcellularLocation>
        <location evidence="1">Cytoplasm</location>
        <location evidence="1">Cytoskeleton</location>
        <location evidence="1">Cilium axoneme</location>
    </subcellularLocation>
</comment>
<dbReference type="Proteomes" id="UP001190700">
    <property type="component" value="Unassembled WGS sequence"/>
</dbReference>
<gene>
    <name evidence="2" type="ORF">CYMTET_14605</name>
</gene>
<protein>
    <submittedName>
        <fullName evidence="2">Uncharacterized protein</fullName>
    </submittedName>
</protein>
<sequence>MDKIPDRKSASPQLQECRACKRKCDSIECKEVLGPGGDQWGEARLCTSCCEDFDTRPDQGICTACLEWRNVGDCGSGLCKECGLTCIGCVRSYNVTAFEEDHPDYERYRNRRNLSKYFCEECIEMGNCEECDGRTRGLGTRSRAEPRSQLVVELHLERFTGENDREHYEPTLLCEICIAPYLRRTAKEYHCELNELNELDSNVSCHDIREFFASLPRFPARGAETGNCHQQSKRFKRSTSTVEPRTFSKSCPGCSRTKEFPLGVYQPICEMCFTAGKFWGRCGSCSWKTCVWSKYDWDAICAYCWSKVGIEDDEDEDDEPDESAGQDMSILSGLKAEAERLMRKWRRGTARGGGLLGWLRSEPEPPTVAPLASRELCFKGPYNRSFKGTQDLLDADVLAWCDNGDFAHCERIDLQKCYQLTDLALIAIGRATPLLHTMDISDSRWHGDVGMAALARGCPKLSRAFLSGCDRTNGRMTDAGMAALEGCAHLRTVDVMCQTGISEKAVKQLSRRGVTVTTGSNDKWIGGYSTVYDRGKRRNTRFKRGRLNI</sequence>
<dbReference type="AlphaFoldDB" id="A0AAE0LA02"/>
<comment type="caution">
    <text evidence="2">The sequence shown here is derived from an EMBL/GenBank/DDBJ whole genome shotgun (WGS) entry which is preliminary data.</text>
</comment>
<evidence type="ECO:0000313" key="3">
    <source>
        <dbReference type="Proteomes" id="UP001190700"/>
    </source>
</evidence>
<organism evidence="2 3">
    <name type="scientific">Cymbomonas tetramitiformis</name>
    <dbReference type="NCBI Taxonomy" id="36881"/>
    <lineage>
        <taxon>Eukaryota</taxon>
        <taxon>Viridiplantae</taxon>
        <taxon>Chlorophyta</taxon>
        <taxon>Pyramimonadophyceae</taxon>
        <taxon>Pyramimonadales</taxon>
        <taxon>Pyramimonadaceae</taxon>
        <taxon>Cymbomonas</taxon>
    </lineage>
</organism>
<reference evidence="2 3" key="1">
    <citation type="journal article" date="2015" name="Genome Biol. Evol.">
        <title>Comparative Genomics of a Bacterivorous Green Alga Reveals Evolutionary Causalities and Consequences of Phago-Mixotrophic Mode of Nutrition.</title>
        <authorList>
            <person name="Burns J.A."/>
            <person name="Paasch A."/>
            <person name="Narechania A."/>
            <person name="Kim E."/>
        </authorList>
    </citation>
    <scope>NUCLEOTIDE SEQUENCE [LARGE SCALE GENOMIC DNA]</scope>
    <source>
        <strain evidence="2 3">PLY_AMNH</strain>
    </source>
</reference>
<dbReference type="EMBL" id="LGRX02006128">
    <property type="protein sequence ID" value="KAK3277382.1"/>
    <property type="molecule type" value="Genomic_DNA"/>
</dbReference>
<proteinExistence type="predicted"/>
<keyword evidence="3" id="KW-1185">Reference proteome</keyword>
<dbReference type="InterPro" id="IPR032675">
    <property type="entry name" value="LRR_dom_sf"/>
</dbReference>
<evidence type="ECO:0000256" key="1">
    <source>
        <dbReference type="ARBA" id="ARBA00004430"/>
    </source>
</evidence>
<accession>A0AAE0LA02</accession>
<dbReference type="Gene3D" id="3.80.10.10">
    <property type="entry name" value="Ribonuclease Inhibitor"/>
    <property type="match status" value="1"/>
</dbReference>
<evidence type="ECO:0000313" key="2">
    <source>
        <dbReference type="EMBL" id="KAK3277382.1"/>
    </source>
</evidence>